<dbReference type="EMBL" id="CM043786">
    <property type="protein sequence ID" value="KAI4831586.1"/>
    <property type="molecule type" value="Genomic_DNA"/>
</dbReference>
<evidence type="ECO:0000313" key="2">
    <source>
        <dbReference type="Proteomes" id="UP001057452"/>
    </source>
</evidence>
<proteinExistence type="predicted"/>
<gene>
    <name evidence="1" type="ORF">KUCAC02_001122</name>
</gene>
<sequence length="102" mass="11579">MFKRKLTALDYHNPGGFDCTDETHSDWPKAFHQYLQDLNCPFGGEQQPEAVDWLLGLAVRYEYGDNVDKYKNCKPLAAPTNSDKAVDPSSTLTVIRQISKQE</sequence>
<accession>A0ACB9XVF1</accession>
<reference evidence="1" key="1">
    <citation type="submission" date="2022-05" db="EMBL/GenBank/DDBJ databases">
        <title>Chromosome-level genome of Chaenocephalus aceratus.</title>
        <authorList>
            <person name="Park H."/>
        </authorList>
    </citation>
    <scope>NUCLEOTIDE SEQUENCE</scope>
    <source>
        <strain evidence="1">KU_202001</strain>
    </source>
</reference>
<comment type="caution">
    <text evidence="1">The sequence shown here is derived from an EMBL/GenBank/DDBJ whole genome shotgun (WGS) entry which is preliminary data.</text>
</comment>
<name>A0ACB9XVF1_CHAAC</name>
<organism evidence="1 2">
    <name type="scientific">Chaenocephalus aceratus</name>
    <name type="common">Blackfin icefish</name>
    <name type="synonym">Chaenichthys aceratus</name>
    <dbReference type="NCBI Taxonomy" id="36190"/>
    <lineage>
        <taxon>Eukaryota</taxon>
        <taxon>Metazoa</taxon>
        <taxon>Chordata</taxon>
        <taxon>Craniata</taxon>
        <taxon>Vertebrata</taxon>
        <taxon>Euteleostomi</taxon>
        <taxon>Actinopterygii</taxon>
        <taxon>Neopterygii</taxon>
        <taxon>Teleostei</taxon>
        <taxon>Neoteleostei</taxon>
        <taxon>Acanthomorphata</taxon>
        <taxon>Eupercaria</taxon>
        <taxon>Perciformes</taxon>
        <taxon>Notothenioidei</taxon>
        <taxon>Channichthyidae</taxon>
        <taxon>Chaenocephalus</taxon>
    </lineage>
</organism>
<keyword evidence="2" id="KW-1185">Reference proteome</keyword>
<protein>
    <submittedName>
        <fullName evidence="1">Uncharacterized protein</fullName>
    </submittedName>
</protein>
<dbReference type="Proteomes" id="UP001057452">
    <property type="component" value="Chromosome 2"/>
</dbReference>
<evidence type="ECO:0000313" key="1">
    <source>
        <dbReference type="EMBL" id="KAI4831586.1"/>
    </source>
</evidence>